<dbReference type="Pfam" id="PF00857">
    <property type="entry name" value="Isochorismatase"/>
    <property type="match status" value="1"/>
</dbReference>
<gene>
    <name evidence="3" type="ORF">FVO59_08695</name>
</gene>
<dbReference type="InterPro" id="IPR000868">
    <property type="entry name" value="Isochorismatase-like_dom"/>
</dbReference>
<dbReference type="CDD" id="cd00431">
    <property type="entry name" value="cysteine_hydrolases"/>
    <property type="match status" value="1"/>
</dbReference>
<dbReference type="RefSeq" id="WP_182252281.1">
    <property type="nucleotide sequence ID" value="NZ_CP043732.1"/>
</dbReference>
<dbReference type="Gene3D" id="3.40.50.850">
    <property type="entry name" value="Isochorismatase-like"/>
    <property type="match status" value="1"/>
</dbReference>
<dbReference type="SUPFAM" id="SSF52499">
    <property type="entry name" value="Isochorismatase-like hydrolases"/>
    <property type="match status" value="1"/>
</dbReference>
<protein>
    <submittedName>
        <fullName evidence="3">Isochorismatase family protein</fullName>
    </submittedName>
</protein>
<dbReference type="EMBL" id="CP043732">
    <property type="protein sequence ID" value="QMU97286.1"/>
    <property type="molecule type" value="Genomic_DNA"/>
</dbReference>
<accession>A0A7D8AJQ6</accession>
<keyword evidence="1" id="KW-0378">Hydrolase</keyword>
<dbReference type="Proteomes" id="UP000515708">
    <property type="component" value="Chromosome"/>
</dbReference>
<reference evidence="3 4" key="1">
    <citation type="journal article" date="2020" name="Front. Microbiol.">
        <title>Design of Bacterial Strain-Specific qPCR Assays Using NGS Data and Publicly Available Resources and Its Application to Track Biocontrol Strains.</title>
        <authorList>
            <person name="Hernandez I."/>
            <person name="Sant C."/>
            <person name="Martinez R."/>
            <person name="Fernandez C."/>
        </authorList>
    </citation>
    <scope>NUCLEOTIDE SEQUENCE [LARGE SCALE GENOMIC DNA]</scope>
    <source>
        <strain evidence="3 4">B24</strain>
    </source>
</reference>
<dbReference type="InterPro" id="IPR036380">
    <property type="entry name" value="Isochorismatase-like_sf"/>
</dbReference>
<sequence length="197" mass="21245">MTEPLFDPRRTAFISIDMQNGVASHDSVPNSAEEVISRVSTIVDAARAGGGLVVYVRTSFLPDESDALHPKMDVARPARPTRPEGWDQIVPQLQPLPTEPVVVKRSFDAFYGSELDLELRRHGIDTIVIAGISTHFGVEGTARSAYNMGYDVIAVEDAMGAASLAGHEGSLKNVLPYIGRVRSVAEVVAAFTAEQRA</sequence>
<feature type="domain" description="Isochorismatase-like" evidence="2">
    <location>
        <begin position="11"/>
        <end position="185"/>
    </location>
</feature>
<evidence type="ECO:0000256" key="1">
    <source>
        <dbReference type="ARBA" id="ARBA00022801"/>
    </source>
</evidence>
<dbReference type="GO" id="GO:0016787">
    <property type="term" value="F:hydrolase activity"/>
    <property type="evidence" value="ECO:0007669"/>
    <property type="project" value="UniProtKB-KW"/>
</dbReference>
<name>A0A7D8AJQ6_9MICO</name>
<evidence type="ECO:0000313" key="4">
    <source>
        <dbReference type="Proteomes" id="UP000515708"/>
    </source>
</evidence>
<dbReference type="AlphaFoldDB" id="A0A7D8AJQ6"/>
<evidence type="ECO:0000259" key="2">
    <source>
        <dbReference type="Pfam" id="PF00857"/>
    </source>
</evidence>
<organism evidence="3 4">
    <name type="scientific">Microbacterium esteraromaticum</name>
    <dbReference type="NCBI Taxonomy" id="57043"/>
    <lineage>
        <taxon>Bacteria</taxon>
        <taxon>Bacillati</taxon>
        <taxon>Actinomycetota</taxon>
        <taxon>Actinomycetes</taxon>
        <taxon>Micrococcales</taxon>
        <taxon>Microbacteriaceae</taxon>
        <taxon>Microbacterium</taxon>
    </lineage>
</organism>
<dbReference type="InterPro" id="IPR050272">
    <property type="entry name" value="Isochorismatase-like_hydrls"/>
</dbReference>
<dbReference type="PANTHER" id="PTHR43540:SF7">
    <property type="entry name" value="ISOCHORISMATASE FAMILY PROTEIN YECD"/>
    <property type="match status" value="1"/>
</dbReference>
<proteinExistence type="predicted"/>
<evidence type="ECO:0000313" key="3">
    <source>
        <dbReference type="EMBL" id="QMU97286.1"/>
    </source>
</evidence>
<dbReference type="PANTHER" id="PTHR43540">
    <property type="entry name" value="PEROXYUREIDOACRYLATE/UREIDOACRYLATE AMIDOHYDROLASE-RELATED"/>
    <property type="match status" value="1"/>
</dbReference>